<dbReference type="Pfam" id="PF00532">
    <property type="entry name" value="Peripla_BP_1"/>
    <property type="match status" value="1"/>
</dbReference>
<organism evidence="6 7">
    <name type="scientific">Candidatus Anaerobiospirillum pullistercoris</name>
    <dbReference type="NCBI Taxonomy" id="2838452"/>
    <lineage>
        <taxon>Bacteria</taxon>
        <taxon>Pseudomonadati</taxon>
        <taxon>Pseudomonadota</taxon>
        <taxon>Gammaproteobacteria</taxon>
        <taxon>Aeromonadales</taxon>
        <taxon>Succinivibrionaceae</taxon>
        <taxon>Anaerobiospirillum</taxon>
    </lineage>
</organism>
<dbReference type="InterPro" id="IPR028082">
    <property type="entry name" value="Peripla_BP_I"/>
</dbReference>
<dbReference type="SMART" id="SM00354">
    <property type="entry name" value="HTH_LACI"/>
    <property type="match status" value="1"/>
</dbReference>
<sequence>MKGQRVTLDDIARKVGVTKMTVSRYLKNPATVAKETGARIQVAIDEVGYVPNRAPVMLAQSSTKTIGLAVPSFSNLLFSDLIYGVEERARAYGYDVLITHTSYQEDKEERKIMQLLSYQIDALILTEPHHSELTLKRLRMSHIPVIELMSLLPKPLDMNIGYDHVKVSYGAVKGLIESGRKNIAYLRARLDQRTMDRQYGYEMACKEAGLPTFVYGSEMHSNFSRGAAMMRQAIHEFPELDAIFCTNDDVAIGAMIACMEMQIPVPDQIAVLGYNGLDIGTTTIPKLSSIITARKEMGRMAVDLLIKRLRDEEIPQNKIELYPMLSLGETLNAKERATISRIFDTLYALKMPHETITTLSPNRSAQSIDNPPLEAPTV</sequence>
<dbReference type="InterPro" id="IPR001761">
    <property type="entry name" value="Peripla_BP/Lac1_sug-bd_dom"/>
</dbReference>
<feature type="compositionally biased region" description="Polar residues" evidence="4">
    <location>
        <begin position="358"/>
        <end position="369"/>
    </location>
</feature>
<evidence type="ECO:0000313" key="6">
    <source>
        <dbReference type="EMBL" id="HIX57640.1"/>
    </source>
</evidence>
<dbReference type="EMBL" id="DXEV01000182">
    <property type="protein sequence ID" value="HIX57640.1"/>
    <property type="molecule type" value="Genomic_DNA"/>
</dbReference>
<keyword evidence="1" id="KW-0805">Transcription regulation</keyword>
<evidence type="ECO:0000259" key="5">
    <source>
        <dbReference type="PROSITE" id="PS50932"/>
    </source>
</evidence>
<keyword evidence="2" id="KW-0238">DNA-binding</keyword>
<dbReference type="PROSITE" id="PS50932">
    <property type="entry name" value="HTH_LACI_2"/>
    <property type="match status" value="1"/>
</dbReference>
<dbReference type="GO" id="GO:0000976">
    <property type="term" value="F:transcription cis-regulatory region binding"/>
    <property type="evidence" value="ECO:0007669"/>
    <property type="project" value="TreeGrafter"/>
</dbReference>
<keyword evidence="3" id="KW-0804">Transcription</keyword>
<evidence type="ECO:0000256" key="2">
    <source>
        <dbReference type="ARBA" id="ARBA00023125"/>
    </source>
</evidence>
<evidence type="ECO:0000256" key="3">
    <source>
        <dbReference type="ARBA" id="ARBA00023163"/>
    </source>
</evidence>
<feature type="domain" description="HTH lacI-type" evidence="5">
    <location>
        <begin position="6"/>
        <end position="60"/>
    </location>
</feature>
<dbReference type="GO" id="GO:0003700">
    <property type="term" value="F:DNA-binding transcription factor activity"/>
    <property type="evidence" value="ECO:0007669"/>
    <property type="project" value="TreeGrafter"/>
</dbReference>
<dbReference type="Gene3D" id="3.40.50.2300">
    <property type="match status" value="2"/>
</dbReference>
<comment type="caution">
    <text evidence="6">The sequence shown here is derived from an EMBL/GenBank/DDBJ whole genome shotgun (WGS) entry which is preliminary data.</text>
</comment>
<dbReference type="InterPro" id="IPR000843">
    <property type="entry name" value="HTH_LacI"/>
</dbReference>
<dbReference type="SUPFAM" id="SSF53822">
    <property type="entry name" value="Periplasmic binding protein-like I"/>
    <property type="match status" value="1"/>
</dbReference>
<dbReference type="Proteomes" id="UP000886829">
    <property type="component" value="Unassembled WGS sequence"/>
</dbReference>
<evidence type="ECO:0000256" key="4">
    <source>
        <dbReference type="SAM" id="MobiDB-lite"/>
    </source>
</evidence>
<dbReference type="PANTHER" id="PTHR30146">
    <property type="entry name" value="LACI-RELATED TRANSCRIPTIONAL REPRESSOR"/>
    <property type="match status" value="1"/>
</dbReference>
<accession>A0A9D2B1G5</accession>
<dbReference type="SUPFAM" id="SSF47413">
    <property type="entry name" value="lambda repressor-like DNA-binding domains"/>
    <property type="match status" value="1"/>
</dbReference>
<protein>
    <submittedName>
        <fullName evidence="6">LacI family transcriptional regulator</fullName>
    </submittedName>
</protein>
<proteinExistence type="predicted"/>
<dbReference type="InterPro" id="IPR010982">
    <property type="entry name" value="Lambda_DNA-bd_dom_sf"/>
</dbReference>
<dbReference type="PANTHER" id="PTHR30146:SF2">
    <property type="entry name" value="HTH-TYPE TRANSCRIPTIONAL REGULATOR GNTR"/>
    <property type="match status" value="1"/>
</dbReference>
<dbReference type="CDD" id="cd01575">
    <property type="entry name" value="PBP1_GntR"/>
    <property type="match status" value="1"/>
</dbReference>
<dbReference type="AlphaFoldDB" id="A0A9D2B1G5"/>
<evidence type="ECO:0000256" key="1">
    <source>
        <dbReference type="ARBA" id="ARBA00023015"/>
    </source>
</evidence>
<evidence type="ECO:0000313" key="7">
    <source>
        <dbReference type="Proteomes" id="UP000886829"/>
    </source>
</evidence>
<reference evidence="6" key="1">
    <citation type="journal article" date="2021" name="PeerJ">
        <title>Extensive microbial diversity within the chicken gut microbiome revealed by metagenomics and culture.</title>
        <authorList>
            <person name="Gilroy R."/>
            <person name="Ravi A."/>
            <person name="Getino M."/>
            <person name="Pursley I."/>
            <person name="Horton D.L."/>
            <person name="Alikhan N.F."/>
            <person name="Baker D."/>
            <person name="Gharbi K."/>
            <person name="Hall N."/>
            <person name="Watson M."/>
            <person name="Adriaenssens E.M."/>
            <person name="Foster-Nyarko E."/>
            <person name="Jarju S."/>
            <person name="Secka A."/>
            <person name="Antonio M."/>
            <person name="Oren A."/>
            <person name="Chaudhuri R.R."/>
            <person name="La Ragione R."/>
            <person name="Hildebrand F."/>
            <person name="Pallen M.J."/>
        </authorList>
    </citation>
    <scope>NUCLEOTIDE SEQUENCE</scope>
    <source>
        <strain evidence="6">USASDec5-558</strain>
    </source>
</reference>
<dbReference type="CDD" id="cd01392">
    <property type="entry name" value="HTH_LacI"/>
    <property type="match status" value="1"/>
</dbReference>
<gene>
    <name evidence="6" type="ORF">H9850_09255</name>
</gene>
<dbReference type="Gene3D" id="1.10.260.40">
    <property type="entry name" value="lambda repressor-like DNA-binding domains"/>
    <property type="match status" value="1"/>
</dbReference>
<feature type="region of interest" description="Disordered" evidence="4">
    <location>
        <begin position="358"/>
        <end position="378"/>
    </location>
</feature>
<dbReference type="PROSITE" id="PS00356">
    <property type="entry name" value="HTH_LACI_1"/>
    <property type="match status" value="1"/>
</dbReference>
<dbReference type="Pfam" id="PF00356">
    <property type="entry name" value="LacI"/>
    <property type="match status" value="1"/>
</dbReference>
<reference evidence="6" key="2">
    <citation type="submission" date="2021-04" db="EMBL/GenBank/DDBJ databases">
        <authorList>
            <person name="Gilroy R."/>
        </authorList>
    </citation>
    <scope>NUCLEOTIDE SEQUENCE</scope>
    <source>
        <strain evidence="6">USASDec5-558</strain>
    </source>
</reference>
<name>A0A9D2B1G5_9GAMM</name>